<comment type="function">
    <text evidence="9">Catalyzes the prenylation of para-hydroxybenzoate (PHB) with an all-trans polyprenyl group. Mediates the second step in the final reaction sequence of coenzyme Q (CoQ) biosynthesis, which is the condensation of the polyisoprenoid side chain with PHB, generating the first membrane-bound Q intermediate.</text>
</comment>
<dbReference type="InterPro" id="IPR006370">
    <property type="entry name" value="HB_polyprenyltransferase-like"/>
</dbReference>
<dbReference type="PROSITE" id="PS00943">
    <property type="entry name" value="UBIA"/>
    <property type="match status" value="1"/>
</dbReference>
<keyword evidence="7 9" id="KW-1133">Transmembrane helix</keyword>
<evidence type="ECO:0000256" key="5">
    <source>
        <dbReference type="ARBA" id="ARBA00022679"/>
    </source>
</evidence>
<name>A0AAD7I450_9AGAR</name>
<keyword evidence="6 9" id="KW-0812">Transmembrane</keyword>
<evidence type="ECO:0000256" key="8">
    <source>
        <dbReference type="ARBA" id="ARBA00023136"/>
    </source>
</evidence>
<sequence>MATPAIEKSQWYNYYELTRLHKFPLGSILVFWPSAWGIAMAAFSGDLPIDQLLVQTFMFAIGSTLLHSAACILNDICDRDFDRRVERTKHRPLATGVISVTGATIWLLTFVIASLATLALSNRSAFLWGLIGVFPLHALYPLMKRWTWWPQAWLGLAMNWGYLVGWISVTGKMNNEIVGIFFLGTVCWTIVYDTIYACQDRKDDVAAGVKSTALLFGSWVRPILCLFAMAFVGCISLAGLWNHQGIYFFVISVGGAILFFCWQFLTWDVDDVDDCGAKFVANGNMGIIIWAGMFADYYFKTTYS</sequence>
<evidence type="ECO:0000256" key="6">
    <source>
        <dbReference type="ARBA" id="ARBA00022692"/>
    </source>
</evidence>
<dbReference type="GO" id="GO:0008412">
    <property type="term" value="F:4-hydroxybenzoate polyprenyltransferase activity"/>
    <property type="evidence" value="ECO:0007669"/>
    <property type="project" value="UniProtKB-EC"/>
</dbReference>
<evidence type="ECO:0000256" key="4">
    <source>
        <dbReference type="ARBA" id="ARBA00005985"/>
    </source>
</evidence>
<evidence type="ECO:0000256" key="7">
    <source>
        <dbReference type="ARBA" id="ARBA00022989"/>
    </source>
</evidence>
<comment type="caution">
    <text evidence="10">The sequence shown here is derived from an EMBL/GenBank/DDBJ whole genome shotgun (WGS) entry which is preliminary data.</text>
</comment>
<comment type="pathway">
    <text evidence="3">Secondary metabolite biosynthesis.</text>
</comment>
<feature type="transmembrane region" description="Helical" evidence="9">
    <location>
        <begin position="219"/>
        <end position="240"/>
    </location>
</feature>
<dbReference type="InterPro" id="IPR039653">
    <property type="entry name" value="Prenyltransferase"/>
</dbReference>
<dbReference type="InterPro" id="IPR044878">
    <property type="entry name" value="UbiA_sf"/>
</dbReference>
<dbReference type="EC" id="2.5.1.39" evidence="9"/>
<feature type="transmembrane region" description="Helical" evidence="9">
    <location>
        <begin position="279"/>
        <end position="299"/>
    </location>
</feature>
<evidence type="ECO:0000256" key="9">
    <source>
        <dbReference type="HAMAP-Rule" id="MF_03189"/>
    </source>
</evidence>
<dbReference type="Proteomes" id="UP001215280">
    <property type="component" value="Unassembled WGS sequence"/>
</dbReference>
<evidence type="ECO:0000313" key="11">
    <source>
        <dbReference type="Proteomes" id="UP001215280"/>
    </source>
</evidence>
<evidence type="ECO:0000313" key="10">
    <source>
        <dbReference type="EMBL" id="KAJ7734760.1"/>
    </source>
</evidence>
<feature type="transmembrane region" description="Helical" evidence="9">
    <location>
        <begin position="177"/>
        <end position="198"/>
    </location>
</feature>
<feature type="transmembrane region" description="Helical" evidence="9">
    <location>
        <begin position="246"/>
        <end position="267"/>
    </location>
</feature>
<comment type="pathway">
    <text evidence="9">Cofactor biosynthesis; ubiquinone biosynthesis.</text>
</comment>
<evidence type="ECO:0000256" key="2">
    <source>
        <dbReference type="ARBA" id="ARBA00004141"/>
    </source>
</evidence>
<feature type="transmembrane region" description="Helical" evidence="9">
    <location>
        <begin position="23"/>
        <end position="43"/>
    </location>
</feature>
<dbReference type="PANTHER" id="PTHR11048:SF28">
    <property type="entry name" value="4-HYDROXYBENZOATE POLYPRENYLTRANSFERASE, MITOCHONDRIAL"/>
    <property type="match status" value="1"/>
</dbReference>
<keyword evidence="11" id="KW-1185">Reference proteome</keyword>
<dbReference type="InterPro" id="IPR030470">
    <property type="entry name" value="UbiA_prenylTrfase_CS"/>
</dbReference>
<comment type="cofactor">
    <cofactor evidence="1 9">
        <name>Mg(2+)</name>
        <dbReference type="ChEBI" id="CHEBI:18420"/>
    </cofactor>
</comment>
<comment type="similarity">
    <text evidence="4 9">Belongs to the UbiA prenyltransferase family.</text>
</comment>
<dbReference type="HAMAP" id="MF_01635">
    <property type="entry name" value="UbiA"/>
    <property type="match status" value="1"/>
</dbReference>
<comment type="catalytic activity">
    <reaction evidence="9">
        <text>an all-trans-polyprenyl diphosphate + 4-hydroxybenzoate = a 4-hydroxy-3-(all-trans-polyprenyl)benzoate + diphosphate</text>
        <dbReference type="Rhea" id="RHEA:44504"/>
        <dbReference type="Rhea" id="RHEA-COMP:9514"/>
        <dbReference type="Rhea" id="RHEA-COMP:9564"/>
        <dbReference type="ChEBI" id="CHEBI:17879"/>
        <dbReference type="ChEBI" id="CHEBI:33019"/>
        <dbReference type="ChEBI" id="CHEBI:58914"/>
        <dbReference type="ChEBI" id="CHEBI:78396"/>
        <dbReference type="EC" id="2.5.1.39"/>
    </reaction>
</comment>
<organism evidence="10 11">
    <name type="scientific">Mycena maculata</name>
    <dbReference type="NCBI Taxonomy" id="230809"/>
    <lineage>
        <taxon>Eukaryota</taxon>
        <taxon>Fungi</taxon>
        <taxon>Dikarya</taxon>
        <taxon>Basidiomycota</taxon>
        <taxon>Agaricomycotina</taxon>
        <taxon>Agaricomycetes</taxon>
        <taxon>Agaricomycetidae</taxon>
        <taxon>Agaricales</taxon>
        <taxon>Marasmiineae</taxon>
        <taxon>Mycenaceae</taxon>
        <taxon>Mycena</taxon>
    </lineage>
</organism>
<keyword evidence="9" id="KW-0496">Mitochondrion</keyword>
<dbReference type="EMBL" id="JARJLG010000159">
    <property type="protein sequence ID" value="KAJ7734760.1"/>
    <property type="molecule type" value="Genomic_DNA"/>
</dbReference>
<gene>
    <name evidence="10" type="ORF">DFH07DRAFT_844506</name>
</gene>
<proteinExistence type="inferred from homology"/>
<dbReference type="Gene3D" id="1.10.357.140">
    <property type="entry name" value="UbiA prenyltransferase"/>
    <property type="match status" value="1"/>
</dbReference>
<dbReference type="Gene3D" id="1.20.120.1780">
    <property type="entry name" value="UbiA prenyltransferase"/>
    <property type="match status" value="1"/>
</dbReference>
<dbReference type="GO" id="GO:0006744">
    <property type="term" value="P:ubiquinone biosynthetic process"/>
    <property type="evidence" value="ECO:0007669"/>
    <property type="project" value="UniProtKB-UniRule"/>
</dbReference>
<comment type="subcellular location">
    <subcellularLocation>
        <location evidence="2">Membrane</location>
        <topology evidence="2">Multi-pass membrane protein</topology>
    </subcellularLocation>
    <subcellularLocation>
        <location evidence="9">Mitochondrion inner membrane</location>
        <topology evidence="9">Multi-pass membrane protein</topology>
        <orientation evidence="9">Matrix side</orientation>
    </subcellularLocation>
</comment>
<feature type="transmembrane region" description="Helical" evidence="9">
    <location>
        <begin position="93"/>
        <end position="119"/>
    </location>
</feature>
<keyword evidence="9" id="KW-0414">Isoprene biosynthesis</keyword>
<dbReference type="AlphaFoldDB" id="A0AAD7I450"/>
<keyword evidence="8 9" id="KW-0472">Membrane</keyword>
<keyword evidence="5 9" id="KW-0808">Transferase</keyword>
<evidence type="ECO:0000256" key="3">
    <source>
        <dbReference type="ARBA" id="ARBA00005179"/>
    </source>
</evidence>
<reference evidence="10" key="1">
    <citation type="submission" date="2023-03" db="EMBL/GenBank/DDBJ databases">
        <title>Massive genome expansion in bonnet fungi (Mycena s.s.) driven by repeated elements and novel gene families across ecological guilds.</title>
        <authorList>
            <consortium name="Lawrence Berkeley National Laboratory"/>
            <person name="Harder C.B."/>
            <person name="Miyauchi S."/>
            <person name="Viragh M."/>
            <person name="Kuo A."/>
            <person name="Thoen E."/>
            <person name="Andreopoulos B."/>
            <person name="Lu D."/>
            <person name="Skrede I."/>
            <person name="Drula E."/>
            <person name="Henrissat B."/>
            <person name="Morin E."/>
            <person name="Kohler A."/>
            <person name="Barry K."/>
            <person name="LaButti K."/>
            <person name="Morin E."/>
            <person name="Salamov A."/>
            <person name="Lipzen A."/>
            <person name="Mereny Z."/>
            <person name="Hegedus B."/>
            <person name="Baldrian P."/>
            <person name="Stursova M."/>
            <person name="Weitz H."/>
            <person name="Taylor A."/>
            <person name="Grigoriev I.V."/>
            <person name="Nagy L.G."/>
            <person name="Martin F."/>
            <person name="Kauserud H."/>
        </authorList>
    </citation>
    <scope>NUCLEOTIDE SEQUENCE</scope>
    <source>
        <strain evidence="10">CBHHK188m</strain>
    </source>
</reference>
<evidence type="ECO:0000256" key="1">
    <source>
        <dbReference type="ARBA" id="ARBA00001946"/>
    </source>
</evidence>
<dbReference type="FunFam" id="1.20.120.1780:FF:000001">
    <property type="entry name" value="4-hydroxybenzoate octaprenyltransferase"/>
    <property type="match status" value="1"/>
</dbReference>
<dbReference type="Pfam" id="PF01040">
    <property type="entry name" value="UbiA"/>
    <property type="match status" value="1"/>
</dbReference>
<feature type="transmembrane region" description="Helical" evidence="9">
    <location>
        <begin position="152"/>
        <end position="171"/>
    </location>
</feature>
<accession>A0AAD7I450</accession>
<dbReference type="FunFam" id="1.10.357.140:FF:000008">
    <property type="entry name" value="4-hydroxybenzoate octaprenyltransferase"/>
    <property type="match status" value="1"/>
</dbReference>
<dbReference type="GO" id="GO:0005743">
    <property type="term" value="C:mitochondrial inner membrane"/>
    <property type="evidence" value="ECO:0007669"/>
    <property type="project" value="UniProtKB-SubCell"/>
</dbReference>
<dbReference type="PANTHER" id="PTHR11048">
    <property type="entry name" value="PRENYLTRANSFERASES"/>
    <property type="match status" value="1"/>
</dbReference>
<keyword evidence="9" id="KW-0831">Ubiquinone biosynthesis</keyword>
<protein>
    <recommendedName>
        <fullName evidence="9">4-hydroxybenzoate polyprenyltransferase, mitochondrial</fullName>
        <shortName evidence="9">4-HB polyprenyltransferase</shortName>
        <ecNumber evidence="9">2.5.1.39</ecNumber>
    </recommendedName>
    <alternativeName>
        <fullName evidence="9">Para-hydroxybenzoate--polyprenyltransferase</fullName>
        <shortName evidence="9">PHB:PPT</shortName>
        <shortName evidence="9">PHB:polyprenyltransferase</shortName>
    </alternativeName>
</protein>
<dbReference type="GO" id="GO:0008299">
    <property type="term" value="P:isoprenoid biosynthetic process"/>
    <property type="evidence" value="ECO:0007669"/>
    <property type="project" value="UniProtKB-UniRule"/>
</dbReference>
<feature type="transmembrane region" description="Helical" evidence="9">
    <location>
        <begin position="55"/>
        <end position="73"/>
    </location>
</feature>
<dbReference type="InterPro" id="IPR000537">
    <property type="entry name" value="UbiA_prenyltransferase"/>
</dbReference>
<dbReference type="CDD" id="cd13959">
    <property type="entry name" value="PT_UbiA_COQ2"/>
    <property type="match status" value="1"/>
</dbReference>
<keyword evidence="9" id="KW-0999">Mitochondrion inner membrane</keyword>